<dbReference type="AlphaFoldDB" id="A0A2I0VAW3"/>
<reference evidence="2 3" key="1">
    <citation type="journal article" date="2016" name="Sci. Rep.">
        <title>The Dendrobium catenatum Lindl. genome sequence provides insights into polysaccharide synthase, floral development and adaptive evolution.</title>
        <authorList>
            <person name="Zhang G.Q."/>
            <person name="Xu Q."/>
            <person name="Bian C."/>
            <person name="Tsai W.C."/>
            <person name="Yeh C.M."/>
            <person name="Liu K.W."/>
            <person name="Yoshida K."/>
            <person name="Zhang L.S."/>
            <person name="Chang S.B."/>
            <person name="Chen F."/>
            <person name="Shi Y."/>
            <person name="Su Y.Y."/>
            <person name="Zhang Y.Q."/>
            <person name="Chen L.J."/>
            <person name="Yin Y."/>
            <person name="Lin M."/>
            <person name="Huang H."/>
            <person name="Deng H."/>
            <person name="Wang Z.W."/>
            <person name="Zhu S.L."/>
            <person name="Zhao X."/>
            <person name="Deng C."/>
            <person name="Niu S.C."/>
            <person name="Huang J."/>
            <person name="Wang M."/>
            <person name="Liu G.H."/>
            <person name="Yang H.J."/>
            <person name="Xiao X.J."/>
            <person name="Hsiao Y.Y."/>
            <person name="Wu W.L."/>
            <person name="Chen Y.Y."/>
            <person name="Mitsuda N."/>
            <person name="Ohme-Takagi M."/>
            <person name="Luo Y.B."/>
            <person name="Van de Peer Y."/>
            <person name="Liu Z.J."/>
        </authorList>
    </citation>
    <scope>NUCLEOTIDE SEQUENCE [LARGE SCALE GENOMIC DNA]</scope>
    <source>
        <tissue evidence="2">The whole plant</tissue>
    </source>
</reference>
<name>A0A2I0VAW3_9ASPA</name>
<feature type="compositionally biased region" description="Basic and acidic residues" evidence="1">
    <location>
        <begin position="24"/>
        <end position="38"/>
    </location>
</feature>
<dbReference type="Proteomes" id="UP000233837">
    <property type="component" value="Unassembled WGS sequence"/>
</dbReference>
<accession>A0A2I0VAW3</accession>
<sequence>MSSPAQRLVPKMLKFSGKKSSVQKTKDKQSRVANDQHSKLMGNFGPLQKLPVVRRRKKEGLASSVIEQCVKVIDNSVDGKLRDVDFVDQWQGVFSNFFCSGDASPLVDNA</sequence>
<protein>
    <submittedName>
        <fullName evidence="2">Uncharacterized protein</fullName>
    </submittedName>
</protein>
<evidence type="ECO:0000256" key="1">
    <source>
        <dbReference type="SAM" id="MobiDB-lite"/>
    </source>
</evidence>
<dbReference type="EMBL" id="KZ503922">
    <property type="protein sequence ID" value="PKU60555.1"/>
    <property type="molecule type" value="Genomic_DNA"/>
</dbReference>
<reference evidence="2 3" key="2">
    <citation type="journal article" date="2017" name="Nature">
        <title>The Apostasia genome and the evolution of orchids.</title>
        <authorList>
            <person name="Zhang G.Q."/>
            <person name="Liu K.W."/>
            <person name="Li Z."/>
            <person name="Lohaus R."/>
            <person name="Hsiao Y.Y."/>
            <person name="Niu S.C."/>
            <person name="Wang J.Y."/>
            <person name="Lin Y.C."/>
            <person name="Xu Q."/>
            <person name="Chen L.J."/>
            <person name="Yoshida K."/>
            <person name="Fujiwara S."/>
            <person name="Wang Z.W."/>
            <person name="Zhang Y.Q."/>
            <person name="Mitsuda N."/>
            <person name="Wang M."/>
            <person name="Liu G.H."/>
            <person name="Pecoraro L."/>
            <person name="Huang H.X."/>
            <person name="Xiao X.J."/>
            <person name="Lin M."/>
            <person name="Wu X.Y."/>
            <person name="Wu W.L."/>
            <person name="Chen Y.Y."/>
            <person name="Chang S.B."/>
            <person name="Sakamoto S."/>
            <person name="Ohme-Takagi M."/>
            <person name="Yagi M."/>
            <person name="Zeng S.J."/>
            <person name="Shen C.Y."/>
            <person name="Yeh C.M."/>
            <person name="Luo Y.B."/>
            <person name="Tsai W.C."/>
            <person name="Van de Peer Y."/>
            <person name="Liu Z.J."/>
        </authorList>
    </citation>
    <scope>NUCLEOTIDE SEQUENCE [LARGE SCALE GENOMIC DNA]</scope>
    <source>
        <tissue evidence="2">The whole plant</tissue>
    </source>
</reference>
<evidence type="ECO:0000313" key="2">
    <source>
        <dbReference type="EMBL" id="PKU60555.1"/>
    </source>
</evidence>
<proteinExistence type="predicted"/>
<evidence type="ECO:0000313" key="3">
    <source>
        <dbReference type="Proteomes" id="UP000233837"/>
    </source>
</evidence>
<keyword evidence="3" id="KW-1185">Reference proteome</keyword>
<gene>
    <name evidence="2" type="ORF">MA16_Dca026269</name>
</gene>
<feature type="region of interest" description="Disordered" evidence="1">
    <location>
        <begin position="17"/>
        <end position="43"/>
    </location>
</feature>
<organism evidence="2 3">
    <name type="scientific">Dendrobium catenatum</name>
    <dbReference type="NCBI Taxonomy" id="906689"/>
    <lineage>
        <taxon>Eukaryota</taxon>
        <taxon>Viridiplantae</taxon>
        <taxon>Streptophyta</taxon>
        <taxon>Embryophyta</taxon>
        <taxon>Tracheophyta</taxon>
        <taxon>Spermatophyta</taxon>
        <taxon>Magnoliopsida</taxon>
        <taxon>Liliopsida</taxon>
        <taxon>Asparagales</taxon>
        <taxon>Orchidaceae</taxon>
        <taxon>Epidendroideae</taxon>
        <taxon>Malaxideae</taxon>
        <taxon>Dendrobiinae</taxon>
        <taxon>Dendrobium</taxon>
    </lineage>
</organism>